<sequence>MNDSSRCYFHPDEVPVGVCPLCLHEKLVVLAAKRNRKGCRRRIPSYGPQGPSFPDDEKRQGQRRQRDAAAAPHKILALRWLFFNRHWKSDSVTSYHDASSSPEDSFISIRFEDNGLSSWEKNAASKASYENCKASWNQGLSKSTKGKDAAEKEHHHQDGGKRSSREANGAVEHARPHTLLRWRRRIGRLFKLIRWKRSSKGNVCHVDGVKVRNGWLRTLTRRKVRVNFLSQLPPIVICVPGFRPGKNLNRAEDKRNKT</sequence>
<evidence type="ECO:0000313" key="1">
    <source>
        <dbReference type="EMBL" id="KAI4339716.1"/>
    </source>
</evidence>
<reference evidence="2" key="1">
    <citation type="journal article" date="2023" name="Front. Plant Sci.">
        <title>Chromosomal-level genome assembly of Melastoma candidum provides insights into trichome evolution.</title>
        <authorList>
            <person name="Zhong Y."/>
            <person name="Wu W."/>
            <person name="Sun C."/>
            <person name="Zou P."/>
            <person name="Liu Y."/>
            <person name="Dai S."/>
            <person name="Zhou R."/>
        </authorList>
    </citation>
    <scope>NUCLEOTIDE SEQUENCE [LARGE SCALE GENOMIC DNA]</scope>
</reference>
<comment type="caution">
    <text evidence="1">The sequence shown here is derived from an EMBL/GenBank/DDBJ whole genome shotgun (WGS) entry which is preliminary data.</text>
</comment>
<protein>
    <submittedName>
        <fullName evidence="1">Uncharacterized protein</fullName>
    </submittedName>
</protein>
<name>A0ACB9NUK6_9MYRT</name>
<dbReference type="EMBL" id="CM042886">
    <property type="protein sequence ID" value="KAI4339716.1"/>
    <property type="molecule type" value="Genomic_DNA"/>
</dbReference>
<accession>A0ACB9NUK6</accession>
<keyword evidence="2" id="KW-1185">Reference proteome</keyword>
<gene>
    <name evidence="1" type="ORF">MLD38_024626</name>
</gene>
<organism evidence="1 2">
    <name type="scientific">Melastoma candidum</name>
    <dbReference type="NCBI Taxonomy" id="119954"/>
    <lineage>
        <taxon>Eukaryota</taxon>
        <taxon>Viridiplantae</taxon>
        <taxon>Streptophyta</taxon>
        <taxon>Embryophyta</taxon>
        <taxon>Tracheophyta</taxon>
        <taxon>Spermatophyta</taxon>
        <taxon>Magnoliopsida</taxon>
        <taxon>eudicotyledons</taxon>
        <taxon>Gunneridae</taxon>
        <taxon>Pentapetalae</taxon>
        <taxon>rosids</taxon>
        <taxon>malvids</taxon>
        <taxon>Myrtales</taxon>
        <taxon>Melastomataceae</taxon>
        <taxon>Melastomatoideae</taxon>
        <taxon>Melastomateae</taxon>
        <taxon>Melastoma</taxon>
    </lineage>
</organism>
<evidence type="ECO:0000313" key="2">
    <source>
        <dbReference type="Proteomes" id="UP001057402"/>
    </source>
</evidence>
<dbReference type="Proteomes" id="UP001057402">
    <property type="component" value="Chromosome 7"/>
</dbReference>
<proteinExistence type="predicted"/>